<evidence type="ECO:0000256" key="6">
    <source>
        <dbReference type="ARBA" id="ARBA00022895"/>
    </source>
</evidence>
<evidence type="ECO:0000256" key="2">
    <source>
        <dbReference type="ARBA" id="ARBA00004574"/>
    </source>
</evidence>
<evidence type="ECO:0000313" key="11">
    <source>
        <dbReference type="Proteomes" id="UP001228049"/>
    </source>
</evidence>
<sequence>MESLQLFLDQFQPSGEAESLWLQQMFSFVSDHLSGPAPPADDTSLTGVYQLSVYQLSVYQLSVCCVAGVYQLSVCCVAGVYQLSVYQLSVCVVAGVYQLSVCCVAGVFQLSVCVVLQVCTSCVCVVAGVYQLSVCCVAGVYQLSVCCVAGVYQLSVCCVAGVFQLSVYQLSVCCVAGVYQLSVCVVKQLQQSGVTHSLPVSYRPVCVSELLSRQHLSCFSHLSWSTNQHRAWVREAELSAPGQVLPRVSLLLIGCLREGRDGEWRLTDSSGSVRCECLSPSPLWLNRPVFLPHWNYIPHHAPGSEEAGGWVELIGPPVVLCPGAEQGLVVGPEEGAGLSKAVGVKEAADFLKNR</sequence>
<dbReference type="Pfam" id="PF15489">
    <property type="entry name" value="CTC1"/>
    <property type="match status" value="1"/>
</dbReference>
<dbReference type="GO" id="GO:0003697">
    <property type="term" value="F:single-stranded DNA binding"/>
    <property type="evidence" value="ECO:0007669"/>
    <property type="project" value="InterPro"/>
</dbReference>
<feature type="transmembrane region" description="Helical" evidence="9">
    <location>
        <begin position="140"/>
        <end position="163"/>
    </location>
</feature>
<keyword evidence="9" id="KW-0472">Membrane</keyword>
<name>A0AAD9B4P4_DISEL</name>
<dbReference type="EMBL" id="JASDAP010000051">
    <property type="protein sequence ID" value="KAK1876013.1"/>
    <property type="molecule type" value="Genomic_DNA"/>
</dbReference>
<evidence type="ECO:0000256" key="9">
    <source>
        <dbReference type="SAM" id="Phobius"/>
    </source>
</evidence>
<proteinExistence type="inferred from homology"/>
<keyword evidence="6" id="KW-0779">Telomere</keyword>
<dbReference type="GO" id="GO:0010833">
    <property type="term" value="P:telomere maintenance via telomere lengthening"/>
    <property type="evidence" value="ECO:0007669"/>
    <property type="project" value="TreeGrafter"/>
</dbReference>
<dbReference type="GO" id="GO:0045740">
    <property type="term" value="P:positive regulation of DNA replication"/>
    <property type="evidence" value="ECO:0007669"/>
    <property type="project" value="TreeGrafter"/>
</dbReference>
<dbReference type="PANTHER" id="PTHR14865:SF2">
    <property type="entry name" value="CST COMPLEX SUBUNIT CTC1"/>
    <property type="match status" value="1"/>
</dbReference>
<dbReference type="GO" id="GO:1990879">
    <property type="term" value="C:CST complex"/>
    <property type="evidence" value="ECO:0007669"/>
    <property type="project" value="TreeGrafter"/>
</dbReference>
<evidence type="ECO:0000256" key="3">
    <source>
        <dbReference type="ARBA" id="ARBA00006332"/>
    </source>
</evidence>
<comment type="caution">
    <text evidence="10">The sequence shown here is derived from an EMBL/GenBank/DDBJ whole genome shotgun (WGS) entry which is preliminary data.</text>
</comment>
<feature type="transmembrane region" description="Helical" evidence="9">
    <location>
        <begin position="58"/>
        <end position="81"/>
    </location>
</feature>
<comment type="subcellular location">
    <subcellularLocation>
        <location evidence="2">Chromosome</location>
        <location evidence="2">Telomere</location>
    </subcellularLocation>
    <subcellularLocation>
        <location evidence="1">Nucleus</location>
    </subcellularLocation>
</comment>
<evidence type="ECO:0000256" key="1">
    <source>
        <dbReference type="ARBA" id="ARBA00004123"/>
    </source>
</evidence>
<keyword evidence="9" id="KW-0812">Transmembrane</keyword>
<evidence type="ECO:0000256" key="4">
    <source>
        <dbReference type="ARBA" id="ARBA00016175"/>
    </source>
</evidence>
<dbReference type="GO" id="GO:0042162">
    <property type="term" value="F:telomeric DNA binding"/>
    <property type="evidence" value="ECO:0007669"/>
    <property type="project" value="TreeGrafter"/>
</dbReference>
<evidence type="ECO:0000256" key="8">
    <source>
        <dbReference type="ARBA" id="ARBA00023242"/>
    </source>
</evidence>
<keyword evidence="7" id="KW-0238">DNA-binding</keyword>
<dbReference type="Proteomes" id="UP001228049">
    <property type="component" value="Unassembled WGS sequence"/>
</dbReference>
<keyword evidence="8" id="KW-0539">Nucleus</keyword>
<dbReference type="PANTHER" id="PTHR14865">
    <property type="entry name" value="CST COMPLEX SUBUNIT CTC1"/>
    <property type="match status" value="1"/>
</dbReference>
<evidence type="ECO:0000256" key="5">
    <source>
        <dbReference type="ARBA" id="ARBA00022454"/>
    </source>
</evidence>
<dbReference type="AlphaFoldDB" id="A0AAD9B4P4"/>
<keyword evidence="5" id="KW-0158">Chromosome</keyword>
<keyword evidence="9" id="KW-1133">Transmembrane helix</keyword>
<dbReference type="InterPro" id="IPR029156">
    <property type="entry name" value="CTC1"/>
</dbReference>
<protein>
    <recommendedName>
        <fullName evidence="4">CST complex subunit CTC1</fullName>
    </recommendedName>
</protein>
<feature type="transmembrane region" description="Helical" evidence="9">
    <location>
        <begin position="114"/>
        <end position="133"/>
    </location>
</feature>
<evidence type="ECO:0000313" key="10">
    <source>
        <dbReference type="EMBL" id="KAK1876013.1"/>
    </source>
</evidence>
<accession>A0AAD9B4P4</accession>
<dbReference type="InterPro" id="IPR042617">
    <property type="entry name" value="CTC1-like"/>
</dbReference>
<gene>
    <name evidence="10" type="ORF">KUDE01_032152</name>
</gene>
<feature type="transmembrane region" description="Helical" evidence="9">
    <location>
        <begin position="88"/>
        <end position="108"/>
    </location>
</feature>
<keyword evidence="11" id="KW-1185">Reference proteome</keyword>
<comment type="similarity">
    <text evidence="3">Belongs to the CTC1 family.</text>
</comment>
<evidence type="ECO:0000256" key="7">
    <source>
        <dbReference type="ARBA" id="ARBA00023125"/>
    </source>
</evidence>
<reference evidence="10" key="1">
    <citation type="submission" date="2023-04" db="EMBL/GenBank/DDBJ databases">
        <title>Chromosome-level genome of Chaenocephalus aceratus.</title>
        <authorList>
            <person name="Park H."/>
        </authorList>
    </citation>
    <scope>NUCLEOTIDE SEQUENCE</scope>
    <source>
        <strain evidence="10">DE</strain>
        <tissue evidence="10">Muscle</tissue>
    </source>
</reference>
<organism evidence="10 11">
    <name type="scientific">Dissostichus eleginoides</name>
    <name type="common">Patagonian toothfish</name>
    <name type="synonym">Dissostichus amissus</name>
    <dbReference type="NCBI Taxonomy" id="100907"/>
    <lineage>
        <taxon>Eukaryota</taxon>
        <taxon>Metazoa</taxon>
        <taxon>Chordata</taxon>
        <taxon>Craniata</taxon>
        <taxon>Vertebrata</taxon>
        <taxon>Euteleostomi</taxon>
        <taxon>Actinopterygii</taxon>
        <taxon>Neopterygii</taxon>
        <taxon>Teleostei</taxon>
        <taxon>Neoteleostei</taxon>
        <taxon>Acanthomorphata</taxon>
        <taxon>Eupercaria</taxon>
        <taxon>Perciformes</taxon>
        <taxon>Notothenioidei</taxon>
        <taxon>Nototheniidae</taxon>
        <taxon>Dissostichus</taxon>
    </lineage>
</organism>